<dbReference type="HAMAP" id="MF_01930">
    <property type="entry name" value="PurN"/>
    <property type="match status" value="1"/>
</dbReference>
<dbReference type="SUPFAM" id="SSF53328">
    <property type="entry name" value="Formyltransferase"/>
    <property type="match status" value="1"/>
</dbReference>
<evidence type="ECO:0000256" key="1">
    <source>
        <dbReference type="ARBA" id="ARBA00005054"/>
    </source>
</evidence>
<dbReference type="GO" id="GO:0005829">
    <property type="term" value="C:cytosol"/>
    <property type="evidence" value="ECO:0007669"/>
    <property type="project" value="TreeGrafter"/>
</dbReference>
<keyword evidence="3 4" id="KW-0658">Purine biosynthesis</keyword>
<proteinExistence type="inferred from homology"/>
<dbReference type="InterPro" id="IPR002376">
    <property type="entry name" value="Formyl_transf_N"/>
</dbReference>
<comment type="function">
    <text evidence="4">Catalyzes the transfer of a formyl group from 10-formyltetrahydrofolate to 5-phospho-ribosyl-glycinamide (GAR), producing 5-phospho-ribosyl-N-formylglycinamide (FGAR) and tetrahydrofolate.</text>
</comment>
<gene>
    <name evidence="4" type="primary">purN</name>
    <name evidence="6" type="ORF">C8D95_103122</name>
</gene>
<dbReference type="AlphaFoldDB" id="A0A316G7U3"/>
<dbReference type="EMBL" id="QGGV01000003">
    <property type="protein sequence ID" value="PWK56888.1"/>
    <property type="molecule type" value="Genomic_DNA"/>
</dbReference>
<dbReference type="GO" id="GO:0004644">
    <property type="term" value="F:phosphoribosylglycinamide formyltransferase activity"/>
    <property type="evidence" value="ECO:0007669"/>
    <property type="project" value="UniProtKB-UniRule"/>
</dbReference>
<evidence type="ECO:0000256" key="2">
    <source>
        <dbReference type="ARBA" id="ARBA00022679"/>
    </source>
</evidence>
<feature type="site" description="Raises pKa of active site His" evidence="4">
    <location>
        <position position="145"/>
    </location>
</feature>
<evidence type="ECO:0000313" key="6">
    <source>
        <dbReference type="EMBL" id="PWK56888.1"/>
    </source>
</evidence>
<dbReference type="InterPro" id="IPR036477">
    <property type="entry name" value="Formyl_transf_N_sf"/>
</dbReference>
<feature type="active site" description="Proton donor" evidence="4">
    <location>
        <position position="109"/>
    </location>
</feature>
<feature type="binding site" evidence="4">
    <location>
        <position position="107"/>
    </location>
    <ligand>
        <name>(6R)-10-formyltetrahydrofolate</name>
        <dbReference type="ChEBI" id="CHEBI:195366"/>
    </ligand>
</feature>
<comment type="caution">
    <text evidence="6">The sequence shown here is derived from an EMBL/GenBank/DDBJ whole genome shotgun (WGS) entry which is preliminary data.</text>
</comment>
<keyword evidence="2 4" id="KW-0808">Transferase</keyword>
<feature type="binding site" evidence="4">
    <location>
        <begin position="12"/>
        <end position="14"/>
    </location>
    <ligand>
        <name>N(1)-(5-phospho-beta-D-ribosyl)glycinamide</name>
        <dbReference type="ChEBI" id="CHEBI:143788"/>
    </ligand>
</feature>
<evidence type="ECO:0000259" key="5">
    <source>
        <dbReference type="Pfam" id="PF00551"/>
    </source>
</evidence>
<organism evidence="6 7">
    <name type="scientific">Silicimonas algicola</name>
    <dbReference type="NCBI Taxonomy" id="1826607"/>
    <lineage>
        <taxon>Bacteria</taxon>
        <taxon>Pseudomonadati</taxon>
        <taxon>Pseudomonadota</taxon>
        <taxon>Alphaproteobacteria</taxon>
        <taxon>Rhodobacterales</taxon>
        <taxon>Paracoccaceae</taxon>
    </lineage>
</organism>
<accession>A0A316G7U3</accession>
<evidence type="ECO:0000256" key="4">
    <source>
        <dbReference type="HAMAP-Rule" id="MF_01930"/>
    </source>
</evidence>
<dbReference type="RefSeq" id="WP_109758653.1">
    <property type="nucleotide sequence ID" value="NZ_CP034588.1"/>
</dbReference>
<comment type="similarity">
    <text evidence="4">Belongs to the GART family.</text>
</comment>
<dbReference type="Pfam" id="PF00551">
    <property type="entry name" value="Formyl_trans_N"/>
    <property type="match status" value="1"/>
</dbReference>
<comment type="catalytic activity">
    <reaction evidence="4">
        <text>N(1)-(5-phospho-beta-D-ribosyl)glycinamide + (6R)-10-formyltetrahydrofolate = N(2)-formyl-N(1)-(5-phospho-beta-D-ribosyl)glycinamide + (6S)-5,6,7,8-tetrahydrofolate + H(+)</text>
        <dbReference type="Rhea" id="RHEA:15053"/>
        <dbReference type="ChEBI" id="CHEBI:15378"/>
        <dbReference type="ChEBI" id="CHEBI:57453"/>
        <dbReference type="ChEBI" id="CHEBI:143788"/>
        <dbReference type="ChEBI" id="CHEBI:147286"/>
        <dbReference type="ChEBI" id="CHEBI:195366"/>
        <dbReference type="EC" id="2.1.2.2"/>
    </reaction>
</comment>
<dbReference type="PANTHER" id="PTHR43369:SF2">
    <property type="entry name" value="PHOSPHORIBOSYLGLYCINAMIDE FORMYLTRANSFERASE"/>
    <property type="match status" value="1"/>
</dbReference>
<dbReference type="Gene3D" id="3.40.50.170">
    <property type="entry name" value="Formyl transferase, N-terminal domain"/>
    <property type="match status" value="1"/>
</dbReference>
<evidence type="ECO:0000313" key="7">
    <source>
        <dbReference type="Proteomes" id="UP000245390"/>
    </source>
</evidence>
<dbReference type="Proteomes" id="UP000245390">
    <property type="component" value="Unassembled WGS sequence"/>
</dbReference>
<dbReference type="InterPro" id="IPR004607">
    <property type="entry name" value="GART"/>
</dbReference>
<dbReference type="UniPathway" id="UPA00074">
    <property type="reaction ID" value="UER00126"/>
</dbReference>
<feature type="domain" description="Formyl transferase N-terminal" evidence="5">
    <location>
        <begin position="2"/>
        <end position="182"/>
    </location>
</feature>
<name>A0A316G7U3_9RHOB</name>
<dbReference type="EC" id="2.1.2.2" evidence="4"/>
<feature type="binding site" evidence="4">
    <location>
        <position position="65"/>
    </location>
    <ligand>
        <name>(6R)-10-formyltetrahydrofolate</name>
        <dbReference type="ChEBI" id="CHEBI:195366"/>
    </ligand>
</feature>
<dbReference type="CDD" id="cd08645">
    <property type="entry name" value="FMT_core_GART"/>
    <property type="match status" value="1"/>
</dbReference>
<protein>
    <recommendedName>
        <fullName evidence="4">Phosphoribosylglycinamide formyltransferase</fullName>
        <ecNumber evidence="4">2.1.2.2</ecNumber>
    </recommendedName>
    <alternativeName>
        <fullName evidence="4">5'-phosphoribosylglycinamide transformylase</fullName>
    </alternativeName>
    <alternativeName>
        <fullName evidence="4">GAR transformylase</fullName>
        <shortName evidence="4">GART</shortName>
    </alternativeName>
</protein>
<comment type="pathway">
    <text evidence="1 4">Purine metabolism; IMP biosynthesis via de novo pathway; N(2)-formyl-N(1)-(5-phospho-D-ribosyl)glycinamide from N(1)-(5-phospho-D-ribosyl)glycinamide (10-formyl THF route): step 1/1.</text>
</comment>
<dbReference type="GO" id="GO:0006189">
    <property type="term" value="P:'de novo' IMP biosynthetic process"/>
    <property type="evidence" value="ECO:0007669"/>
    <property type="project" value="UniProtKB-UniRule"/>
</dbReference>
<sequence length="209" mass="22157">MKRVAILISGGGSNMVALADSMTGDHPARPVLVLSNVAEAGGIAKAEARGIDADVVDHRPFGRDRAAFEAALNDRLAEALPDILCLAGFMRILTPAFTEAWAGRMLNIHPSLLPKYPGLHTHDRALAAGDAEAGCTVHEVTSDLDQGPILGQARVPVLPGDDADQLAARVLTAEHQLYPRVLRRFAEGNRSPLYLLEGGEAPNTSGRCD</sequence>
<dbReference type="NCBIfam" id="TIGR00639">
    <property type="entry name" value="PurN"/>
    <property type="match status" value="1"/>
</dbReference>
<reference evidence="6 7" key="1">
    <citation type="submission" date="2018-05" db="EMBL/GenBank/DDBJ databases">
        <title>Genomic Encyclopedia of Type Strains, Phase IV (KMG-IV): sequencing the most valuable type-strain genomes for metagenomic binning, comparative biology and taxonomic classification.</title>
        <authorList>
            <person name="Goeker M."/>
        </authorList>
    </citation>
    <scope>NUCLEOTIDE SEQUENCE [LARGE SCALE GENOMIC DNA]</scope>
    <source>
        <strain evidence="6 7">DSM 103371</strain>
    </source>
</reference>
<keyword evidence="7" id="KW-1185">Reference proteome</keyword>
<dbReference type="OrthoDB" id="9806170at2"/>
<dbReference type="PANTHER" id="PTHR43369">
    <property type="entry name" value="PHOSPHORIBOSYLGLYCINAMIDE FORMYLTRANSFERASE"/>
    <property type="match status" value="1"/>
</dbReference>
<feature type="binding site" evidence="4">
    <location>
        <begin position="90"/>
        <end position="93"/>
    </location>
    <ligand>
        <name>(6R)-10-formyltetrahydrofolate</name>
        <dbReference type="ChEBI" id="CHEBI:195366"/>
    </ligand>
</feature>
<evidence type="ECO:0000256" key="3">
    <source>
        <dbReference type="ARBA" id="ARBA00022755"/>
    </source>
</evidence>
<dbReference type="KEGG" id="salo:EF888_08855"/>